<evidence type="ECO:0000313" key="2">
    <source>
        <dbReference type="EMBL" id="TEB23718.1"/>
    </source>
</evidence>
<dbReference type="GO" id="GO:0050660">
    <property type="term" value="F:flavin adenine dinucleotide binding"/>
    <property type="evidence" value="ECO:0007669"/>
    <property type="project" value="InterPro"/>
</dbReference>
<sequence length="151" mass="16583">MAVFAKMTEISKGSPFQASVIFEYVPLTKVNSVPISATTFRRQLSPNVLASLQWDGGAPERTGEAKSLIAELEDVFVRGQDGLSDSDKLGYTNYGHDVEIPVGHIAHPSLAQVAARSQLAFGANYPRLRDLKKKYDPDSVFNRWYPIAPAT</sequence>
<gene>
    <name evidence="2" type="ORF">FA13DRAFT_1797762</name>
</gene>
<reference evidence="2 3" key="1">
    <citation type="journal article" date="2019" name="Nat. Ecol. Evol.">
        <title>Megaphylogeny resolves global patterns of mushroom evolution.</title>
        <authorList>
            <person name="Varga T."/>
            <person name="Krizsan K."/>
            <person name="Foldi C."/>
            <person name="Dima B."/>
            <person name="Sanchez-Garcia M."/>
            <person name="Sanchez-Ramirez S."/>
            <person name="Szollosi G.J."/>
            <person name="Szarkandi J.G."/>
            <person name="Papp V."/>
            <person name="Albert L."/>
            <person name="Andreopoulos W."/>
            <person name="Angelini C."/>
            <person name="Antonin V."/>
            <person name="Barry K.W."/>
            <person name="Bougher N.L."/>
            <person name="Buchanan P."/>
            <person name="Buyck B."/>
            <person name="Bense V."/>
            <person name="Catcheside P."/>
            <person name="Chovatia M."/>
            <person name="Cooper J."/>
            <person name="Damon W."/>
            <person name="Desjardin D."/>
            <person name="Finy P."/>
            <person name="Geml J."/>
            <person name="Haridas S."/>
            <person name="Hughes K."/>
            <person name="Justo A."/>
            <person name="Karasinski D."/>
            <person name="Kautmanova I."/>
            <person name="Kiss B."/>
            <person name="Kocsube S."/>
            <person name="Kotiranta H."/>
            <person name="LaButti K.M."/>
            <person name="Lechner B.E."/>
            <person name="Liimatainen K."/>
            <person name="Lipzen A."/>
            <person name="Lukacs Z."/>
            <person name="Mihaltcheva S."/>
            <person name="Morgado L.N."/>
            <person name="Niskanen T."/>
            <person name="Noordeloos M.E."/>
            <person name="Ohm R.A."/>
            <person name="Ortiz-Santana B."/>
            <person name="Ovrebo C."/>
            <person name="Racz N."/>
            <person name="Riley R."/>
            <person name="Savchenko A."/>
            <person name="Shiryaev A."/>
            <person name="Soop K."/>
            <person name="Spirin V."/>
            <person name="Szebenyi C."/>
            <person name="Tomsovsky M."/>
            <person name="Tulloss R.E."/>
            <person name="Uehling J."/>
            <person name="Grigoriev I.V."/>
            <person name="Vagvolgyi C."/>
            <person name="Papp T."/>
            <person name="Martin F.M."/>
            <person name="Miettinen O."/>
            <person name="Hibbett D.S."/>
            <person name="Nagy L.G."/>
        </authorList>
    </citation>
    <scope>NUCLEOTIDE SEQUENCE [LARGE SCALE GENOMIC DNA]</scope>
    <source>
        <strain evidence="2 3">FP101781</strain>
    </source>
</reference>
<protein>
    <recommendedName>
        <fullName evidence="1">Berberine/berberine-like domain-containing protein</fullName>
    </recommendedName>
</protein>
<dbReference type="STRING" id="71717.A0A4Y7SPY5"/>
<dbReference type="Gene3D" id="3.40.462.20">
    <property type="match status" value="1"/>
</dbReference>
<dbReference type="Gene3D" id="3.30.465.10">
    <property type="match status" value="1"/>
</dbReference>
<organism evidence="2 3">
    <name type="scientific">Coprinellus micaceus</name>
    <name type="common">Glistening ink-cap mushroom</name>
    <name type="synonym">Coprinus micaceus</name>
    <dbReference type="NCBI Taxonomy" id="71717"/>
    <lineage>
        <taxon>Eukaryota</taxon>
        <taxon>Fungi</taxon>
        <taxon>Dikarya</taxon>
        <taxon>Basidiomycota</taxon>
        <taxon>Agaricomycotina</taxon>
        <taxon>Agaricomycetes</taxon>
        <taxon>Agaricomycetidae</taxon>
        <taxon>Agaricales</taxon>
        <taxon>Agaricineae</taxon>
        <taxon>Psathyrellaceae</taxon>
        <taxon>Coprinellus</taxon>
    </lineage>
</organism>
<dbReference type="AlphaFoldDB" id="A0A4Y7SPY5"/>
<evidence type="ECO:0000259" key="1">
    <source>
        <dbReference type="Pfam" id="PF08031"/>
    </source>
</evidence>
<name>A0A4Y7SPY5_COPMI</name>
<feature type="domain" description="Berberine/berberine-like" evidence="1">
    <location>
        <begin position="91"/>
        <end position="142"/>
    </location>
</feature>
<comment type="caution">
    <text evidence="2">The sequence shown here is derived from an EMBL/GenBank/DDBJ whole genome shotgun (WGS) entry which is preliminary data.</text>
</comment>
<dbReference type="OrthoDB" id="9983560at2759"/>
<evidence type="ECO:0000313" key="3">
    <source>
        <dbReference type="Proteomes" id="UP000298030"/>
    </source>
</evidence>
<dbReference type="Proteomes" id="UP000298030">
    <property type="component" value="Unassembled WGS sequence"/>
</dbReference>
<keyword evidence="3" id="KW-1185">Reference proteome</keyword>
<dbReference type="GO" id="GO:0016491">
    <property type="term" value="F:oxidoreductase activity"/>
    <property type="evidence" value="ECO:0007669"/>
    <property type="project" value="InterPro"/>
</dbReference>
<accession>A0A4Y7SPY5</accession>
<dbReference type="InterPro" id="IPR012951">
    <property type="entry name" value="BBE"/>
</dbReference>
<dbReference type="InterPro" id="IPR016169">
    <property type="entry name" value="FAD-bd_PCMH_sub2"/>
</dbReference>
<dbReference type="Pfam" id="PF08031">
    <property type="entry name" value="BBE"/>
    <property type="match status" value="1"/>
</dbReference>
<dbReference type="EMBL" id="QPFP01000074">
    <property type="protein sequence ID" value="TEB23718.1"/>
    <property type="molecule type" value="Genomic_DNA"/>
</dbReference>
<proteinExistence type="predicted"/>